<evidence type="ECO:0000313" key="2">
    <source>
        <dbReference type="Proteomes" id="UP000266861"/>
    </source>
</evidence>
<proteinExistence type="predicted"/>
<dbReference type="Proteomes" id="UP000266861">
    <property type="component" value="Unassembled WGS sequence"/>
</dbReference>
<evidence type="ECO:0000313" key="1">
    <source>
        <dbReference type="EMBL" id="RHZ67576.1"/>
    </source>
</evidence>
<dbReference type="EMBL" id="PQFF01000274">
    <property type="protein sequence ID" value="RHZ67576.1"/>
    <property type="molecule type" value="Genomic_DNA"/>
</dbReference>
<keyword evidence="2" id="KW-1185">Reference proteome</keyword>
<name>A0A397I1B9_9GLOM</name>
<reference evidence="1 2" key="1">
    <citation type="submission" date="2018-08" db="EMBL/GenBank/DDBJ databases">
        <title>Genome and evolution of the arbuscular mycorrhizal fungus Diversispora epigaea (formerly Glomus versiforme) and its bacterial endosymbionts.</title>
        <authorList>
            <person name="Sun X."/>
            <person name="Fei Z."/>
            <person name="Harrison M."/>
        </authorList>
    </citation>
    <scope>NUCLEOTIDE SEQUENCE [LARGE SCALE GENOMIC DNA]</scope>
    <source>
        <strain evidence="1 2">IT104</strain>
    </source>
</reference>
<comment type="caution">
    <text evidence="1">The sequence shown here is derived from an EMBL/GenBank/DDBJ whole genome shotgun (WGS) entry which is preliminary data.</text>
</comment>
<accession>A0A397I1B9</accession>
<sequence>MSIEHAGTIVVVKVAGTDEIVGGYNPLVWGDSTGLIRCTYMDTNDNNSKALNSDCRNIHYPSYGNCEFMMKSNISNFTHDNECWCRCVLVINIIMKKPMY</sequence>
<protein>
    <recommendedName>
        <fullName evidence="3">TLDc domain-containing protein</fullName>
    </recommendedName>
</protein>
<gene>
    <name evidence="1" type="ORF">Glove_300g75</name>
</gene>
<organism evidence="1 2">
    <name type="scientific">Diversispora epigaea</name>
    <dbReference type="NCBI Taxonomy" id="1348612"/>
    <lineage>
        <taxon>Eukaryota</taxon>
        <taxon>Fungi</taxon>
        <taxon>Fungi incertae sedis</taxon>
        <taxon>Mucoromycota</taxon>
        <taxon>Glomeromycotina</taxon>
        <taxon>Glomeromycetes</taxon>
        <taxon>Diversisporales</taxon>
        <taxon>Diversisporaceae</taxon>
        <taxon>Diversispora</taxon>
    </lineage>
</organism>
<evidence type="ECO:0008006" key="3">
    <source>
        <dbReference type="Google" id="ProtNLM"/>
    </source>
</evidence>
<dbReference type="AlphaFoldDB" id="A0A397I1B9"/>
<dbReference type="OrthoDB" id="2307202at2759"/>